<evidence type="ECO:0000313" key="2">
    <source>
        <dbReference type="Proteomes" id="UP001253545"/>
    </source>
</evidence>
<dbReference type="EMBL" id="JAVRHX010000003">
    <property type="protein sequence ID" value="MDT0595732.1"/>
    <property type="molecule type" value="Genomic_DNA"/>
</dbReference>
<comment type="caution">
    <text evidence="1">The sequence shown here is derived from an EMBL/GenBank/DDBJ whole genome shotgun (WGS) entry which is preliminary data.</text>
</comment>
<accession>A0ABU2ZWD2</accession>
<organism evidence="1 2">
    <name type="scientific">Glaciecola petra</name>
    <dbReference type="NCBI Taxonomy" id="3075602"/>
    <lineage>
        <taxon>Bacteria</taxon>
        <taxon>Pseudomonadati</taxon>
        <taxon>Pseudomonadota</taxon>
        <taxon>Gammaproteobacteria</taxon>
        <taxon>Alteromonadales</taxon>
        <taxon>Alteromonadaceae</taxon>
        <taxon>Glaciecola</taxon>
    </lineage>
</organism>
<dbReference type="Proteomes" id="UP001253545">
    <property type="component" value="Unassembled WGS sequence"/>
</dbReference>
<evidence type="ECO:0000313" key="1">
    <source>
        <dbReference type="EMBL" id="MDT0595732.1"/>
    </source>
</evidence>
<dbReference type="RefSeq" id="WP_311369248.1">
    <property type="nucleotide sequence ID" value="NZ_JAVRHX010000003.1"/>
</dbReference>
<reference evidence="1 2" key="1">
    <citation type="submission" date="2023-09" db="EMBL/GenBank/DDBJ databases">
        <authorList>
            <person name="Rey-Velasco X."/>
        </authorList>
    </citation>
    <scope>NUCLEOTIDE SEQUENCE [LARGE SCALE GENOMIC DNA]</scope>
    <source>
        <strain evidence="1 2">P117</strain>
    </source>
</reference>
<name>A0ABU2ZWD2_9ALTE</name>
<proteinExistence type="predicted"/>
<sequence>MTNFNSEQCASSLEHALMLQAAENEKSYLQGYSQYQDLANPMNSGLRAVFCGL</sequence>
<gene>
    <name evidence="1" type="ORF">RM552_12810</name>
</gene>
<keyword evidence="2" id="KW-1185">Reference proteome</keyword>
<protein>
    <submittedName>
        <fullName evidence="1">Uncharacterized protein</fullName>
    </submittedName>
</protein>